<evidence type="ECO:0000313" key="2">
    <source>
        <dbReference type="Proteomes" id="UP000176241"/>
    </source>
</evidence>
<gene>
    <name evidence="1" type="ORF">A2731_00715</name>
</gene>
<evidence type="ECO:0000313" key="1">
    <source>
        <dbReference type="EMBL" id="OGY44831.1"/>
    </source>
</evidence>
<sequence length="288" mass="33758">MTKQEQELLEFSFDFEALSACPLCNGKVMIPNGRIRWLEIDFWYVICPDCGLKFLNPRPTIESYRDFYRDFFWQQKIRNIGFIQPGQIWQGKRYQWDNEEKWDPEFGRKNISEKLKAMRIKIITNALKNNIDLGDKAQILEVGTGFPVTLKHLKDNFGSQVYAIEPSDEARTVIKQDKEIKLIGRYAEELEQLSQGDQKFDAIIFSHSLENTVDPFSVIKFASDCLKRKGIIYVQTPHLLTFDQMNPYHPYIFCENTLRLIAEKSGLEYKQISETKDKMLTAVFLKNK</sequence>
<dbReference type="Pfam" id="PF13489">
    <property type="entry name" value="Methyltransf_23"/>
    <property type="match status" value="1"/>
</dbReference>
<accession>A0A1G1XXY8</accession>
<dbReference type="EMBL" id="MHIC01000023">
    <property type="protein sequence ID" value="OGY44831.1"/>
    <property type="molecule type" value="Genomic_DNA"/>
</dbReference>
<reference evidence="1 2" key="1">
    <citation type="journal article" date="2016" name="Nat. Commun.">
        <title>Thousands of microbial genomes shed light on interconnected biogeochemical processes in an aquifer system.</title>
        <authorList>
            <person name="Anantharaman K."/>
            <person name="Brown C.T."/>
            <person name="Hug L.A."/>
            <person name="Sharon I."/>
            <person name="Castelle C.J."/>
            <person name="Probst A.J."/>
            <person name="Thomas B.C."/>
            <person name="Singh A."/>
            <person name="Wilkins M.J."/>
            <person name="Karaoz U."/>
            <person name="Brodie E.L."/>
            <person name="Williams K.H."/>
            <person name="Hubbard S.S."/>
            <person name="Banfield J.F."/>
        </authorList>
    </citation>
    <scope>NUCLEOTIDE SEQUENCE [LARGE SCALE GENOMIC DNA]</scope>
</reference>
<dbReference type="SUPFAM" id="SSF53335">
    <property type="entry name" value="S-adenosyl-L-methionine-dependent methyltransferases"/>
    <property type="match status" value="1"/>
</dbReference>
<dbReference type="Proteomes" id="UP000176241">
    <property type="component" value="Unassembled WGS sequence"/>
</dbReference>
<dbReference type="CDD" id="cd02440">
    <property type="entry name" value="AdoMet_MTases"/>
    <property type="match status" value="1"/>
</dbReference>
<protein>
    <recommendedName>
        <fullName evidence="3">Methyltransferase type 11 domain-containing protein</fullName>
    </recommendedName>
</protein>
<dbReference type="AlphaFoldDB" id="A0A1G1XXY8"/>
<organism evidence="1 2">
    <name type="scientific">Candidatus Buchananbacteria bacterium RIFCSPHIGHO2_01_FULL_39_8</name>
    <dbReference type="NCBI Taxonomy" id="1797533"/>
    <lineage>
        <taxon>Bacteria</taxon>
        <taxon>Candidatus Buchananiibacteriota</taxon>
    </lineage>
</organism>
<dbReference type="InterPro" id="IPR029063">
    <property type="entry name" value="SAM-dependent_MTases_sf"/>
</dbReference>
<proteinExistence type="predicted"/>
<dbReference type="Gene3D" id="3.40.50.150">
    <property type="entry name" value="Vaccinia Virus protein VP39"/>
    <property type="match status" value="1"/>
</dbReference>
<evidence type="ECO:0008006" key="3">
    <source>
        <dbReference type="Google" id="ProtNLM"/>
    </source>
</evidence>
<comment type="caution">
    <text evidence="1">The sequence shown here is derived from an EMBL/GenBank/DDBJ whole genome shotgun (WGS) entry which is preliminary data.</text>
</comment>
<name>A0A1G1XXY8_9BACT</name>
<dbReference type="STRING" id="1797533.A2731_00715"/>